<dbReference type="EMBL" id="VSSQ01098035">
    <property type="protein sequence ID" value="MPN41164.1"/>
    <property type="molecule type" value="Genomic_DNA"/>
</dbReference>
<gene>
    <name evidence="1" type="ORF">SDC9_188706</name>
</gene>
<accession>A0A645HYA9</accession>
<proteinExistence type="predicted"/>
<protein>
    <submittedName>
        <fullName evidence="1">Uncharacterized protein</fullName>
    </submittedName>
</protein>
<reference evidence="1" key="1">
    <citation type="submission" date="2019-08" db="EMBL/GenBank/DDBJ databases">
        <authorList>
            <person name="Kucharzyk K."/>
            <person name="Murdoch R.W."/>
            <person name="Higgins S."/>
            <person name="Loffler F."/>
        </authorList>
    </citation>
    <scope>NUCLEOTIDE SEQUENCE</scope>
</reference>
<sequence>MFDRIVAYQEAVQRRNIRAGRLRVFVRINQLVCDPEDTRFLCKLAVQVRDRLCVISIFDFDNIDFFSVNRIRFIFHRDPQKITGGHNRDVLGKIADQFVVGEAIVAHGTVKNVMIPQIIFE</sequence>
<name>A0A645HYA9_9ZZZZ</name>
<dbReference type="AlphaFoldDB" id="A0A645HYA9"/>
<comment type="caution">
    <text evidence="1">The sequence shown here is derived from an EMBL/GenBank/DDBJ whole genome shotgun (WGS) entry which is preliminary data.</text>
</comment>
<organism evidence="1">
    <name type="scientific">bioreactor metagenome</name>
    <dbReference type="NCBI Taxonomy" id="1076179"/>
    <lineage>
        <taxon>unclassified sequences</taxon>
        <taxon>metagenomes</taxon>
        <taxon>ecological metagenomes</taxon>
    </lineage>
</organism>
<evidence type="ECO:0000313" key="1">
    <source>
        <dbReference type="EMBL" id="MPN41164.1"/>
    </source>
</evidence>